<evidence type="ECO:0000256" key="1">
    <source>
        <dbReference type="SAM" id="MobiDB-lite"/>
    </source>
</evidence>
<feature type="region of interest" description="Disordered" evidence="1">
    <location>
        <begin position="144"/>
        <end position="168"/>
    </location>
</feature>
<dbReference type="RefSeq" id="WP_377182613.1">
    <property type="nucleotide sequence ID" value="NZ_JBHUPD010000001.1"/>
</dbReference>
<dbReference type="InterPro" id="IPR035235">
    <property type="entry name" value="DUF5343"/>
</dbReference>
<evidence type="ECO:0000313" key="2">
    <source>
        <dbReference type="EMBL" id="MFD2871687.1"/>
    </source>
</evidence>
<evidence type="ECO:0000313" key="3">
    <source>
        <dbReference type="Proteomes" id="UP001597557"/>
    </source>
</evidence>
<comment type="caution">
    <text evidence="2">The sequence shown here is derived from an EMBL/GenBank/DDBJ whole genome shotgun (WGS) entry which is preliminary data.</text>
</comment>
<accession>A0ABW5Y8R6</accession>
<organism evidence="2 3">
    <name type="scientific">Mucilaginibacter ximonensis</name>
    <dbReference type="NCBI Taxonomy" id="538021"/>
    <lineage>
        <taxon>Bacteria</taxon>
        <taxon>Pseudomonadati</taxon>
        <taxon>Bacteroidota</taxon>
        <taxon>Sphingobacteriia</taxon>
        <taxon>Sphingobacteriales</taxon>
        <taxon>Sphingobacteriaceae</taxon>
        <taxon>Mucilaginibacter</taxon>
    </lineage>
</organism>
<sequence>MTDTYPYMVSNNKLGPIFEKIKTAARPSKFTNEFLKTIGFTSSNDRAVIPLLRRLGFITDDGTPTAAYDKLKDSTLHKHIIGERMRDLYSDLYTVDENIHAASDDEIKGAISRITGKDAKLVNYYFATFKLLASLAKFDGSPISKKEKEKQEKPPEQQGGGNSDEEKRKVKSDFHYNIQIHLPATTDISVYNAIFKSLKDNLII</sequence>
<gene>
    <name evidence="2" type="ORF">ACFS5N_04355</name>
</gene>
<dbReference type="Pfam" id="PF17278">
    <property type="entry name" value="DUF5343"/>
    <property type="match status" value="1"/>
</dbReference>
<keyword evidence="3" id="KW-1185">Reference proteome</keyword>
<dbReference type="EMBL" id="JBHUPD010000001">
    <property type="protein sequence ID" value="MFD2871687.1"/>
    <property type="molecule type" value="Genomic_DNA"/>
</dbReference>
<feature type="compositionally biased region" description="Basic and acidic residues" evidence="1">
    <location>
        <begin position="144"/>
        <end position="155"/>
    </location>
</feature>
<name>A0ABW5Y8R6_9SPHI</name>
<dbReference type="Proteomes" id="UP001597557">
    <property type="component" value="Unassembled WGS sequence"/>
</dbReference>
<reference evidence="3" key="1">
    <citation type="journal article" date="2019" name="Int. J. Syst. Evol. Microbiol.">
        <title>The Global Catalogue of Microorganisms (GCM) 10K type strain sequencing project: providing services to taxonomists for standard genome sequencing and annotation.</title>
        <authorList>
            <consortium name="The Broad Institute Genomics Platform"/>
            <consortium name="The Broad Institute Genome Sequencing Center for Infectious Disease"/>
            <person name="Wu L."/>
            <person name="Ma J."/>
        </authorList>
    </citation>
    <scope>NUCLEOTIDE SEQUENCE [LARGE SCALE GENOMIC DNA]</scope>
    <source>
        <strain evidence="3">KCTC 22437</strain>
    </source>
</reference>
<proteinExistence type="predicted"/>
<protein>
    <submittedName>
        <fullName evidence="2">DUF5343 domain-containing protein</fullName>
    </submittedName>
</protein>